<protein>
    <submittedName>
        <fullName evidence="3">Uncharacterized protein</fullName>
    </submittedName>
</protein>
<accession>A0A0D8BGI8</accession>
<keyword evidence="4" id="KW-1185">Reference proteome</keyword>
<feature type="compositionally biased region" description="Low complexity" evidence="1">
    <location>
        <begin position="8"/>
        <end position="25"/>
    </location>
</feature>
<evidence type="ECO:0000313" key="3">
    <source>
        <dbReference type="EMBL" id="KJE23378.1"/>
    </source>
</evidence>
<dbReference type="EMBL" id="JYFN01000014">
    <property type="protein sequence ID" value="KJE23378.1"/>
    <property type="molecule type" value="Genomic_DNA"/>
</dbReference>
<dbReference type="AlphaFoldDB" id="A0A0D8BGI8"/>
<name>A0A0D8BGI8_9ACTN</name>
<reference evidence="3 4" key="2">
    <citation type="journal article" date="2016" name="Genome Announc.">
        <title>Permanent Draft Genome Sequences for Two Variants of Frankia sp. Strain CpI1, the First Frankia Strain Isolated from Root Nodules of Comptonia peregrina.</title>
        <authorList>
            <person name="Oshone R."/>
            <person name="Hurst S.G.IV."/>
            <person name="Abebe-Akele F."/>
            <person name="Simpson S."/>
            <person name="Morris K."/>
            <person name="Thomas W.K."/>
            <person name="Tisa L.S."/>
        </authorList>
    </citation>
    <scope>NUCLEOTIDE SEQUENCE [LARGE SCALE GENOMIC DNA]</scope>
    <source>
        <strain evidence="4">CpI1-S</strain>
    </source>
</reference>
<sequence length="628" mass="66811" precursor="true">MFSLSWLTAPAEASAATTPTTTSAPRLITAPPPMPAAGPAGWRFVGQGPGQTILAGTSARCPSQLRRWDGVAGFRVTVTLFDCQTAQDAAVALWSLTVQAVNHAHYTQTELPDHSLLLVCAQSRSGPCSLDALARGRLLIVVGAAAPPGSTLNEVDVVERTAAAQARLTPGPNTDIVSQWRAISSKRVNQTLAALLVAYLTIIGPWAMATRPLRGERYGVRAGDSRWIDVTRPASRLKHWVRLRATARALFLLLAAATAAPGSISIGSVLGLLVLAILGWIRPLGRIGGWRPARVRGLRVFASRSAWISLVLGIVSVGLLAAAVLAVLVPVAALASGISQSPLFVDGSLDLRYVNVAGLNPVLRLFVFTLTLPPQYALEIALATAVGLVAAATLLRRAGRRFALPSKLHLPPPYVLYLRNFSDDKLKMSPSAIGRTSLVERLNPFARQPFEEILARHLNRLAPVVTAKPPGSRLPTIGAARLTLPTGKDGEAWKEVVERYAVAASAVVVAATPEAVQPGLRWELALLDRDRAIGPVLLVLGPHPRRDLVTRWSLFVAAARVYPRFRALDSYRDDGHSGAIVMVLDPAVGWVTWGAGARTEWTYAAALSSAIDYARALGPASGRIAPAA</sequence>
<feature type="transmembrane region" description="Helical" evidence="2">
    <location>
        <begin position="376"/>
        <end position="395"/>
    </location>
</feature>
<comment type="caution">
    <text evidence="3">The sequence shown here is derived from an EMBL/GenBank/DDBJ whole genome shotgun (WGS) entry which is preliminary data.</text>
</comment>
<dbReference type="OrthoDB" id="7107981at2"/>
<reference evidence="4" key="1">
    <citation type="submission" date="2015-02" db="EMBL/GenBank/DDBJ databases">
        <title>Draft Genome of Frankia sp. CpI1-S.</title>
        <authorList>
            <person name="Oshone R.T."/>
            <person name="Ngom M."/>
            <person name="Ghodhbane-Gtari F."/>
            <person name="Gtari M."/>
            <person name="Morris K."/>
            <person name="Thomas K."/>
            <person name="Sen A."/>
            <person name="Tisa L.S."/>
        </authorList>
    </citation>
    <scope>NUCLEOTIDE SEQUENCE [LARGE SCALE GENOMIC DNA]</scope>
    <source>
        <strain evidence="4">CpI1-S</strain>
    </source>
</reference>
<organism evidence="3 4">
    <name type="scientific">Frankia torreyi</name>
    <dbReference type="NCBI Taxonomy" id="1856"/>
    <lineage>
        <taxon>Bacteria</taxon>
        <taxon>Bacillati</taxon>
        <taxon>Actinomycetota</taxon>
        <taxon>Actinomycetes</taxon>
        <taxon>Frankiales</taxon>
        <taxon>Frankiaceae</taxon>
        <taxon>Frankia</taxon>
    </lineage>
</organism>
<proteinExistence type="predicted"/>
<feature type="transmembrane region" description="Helical" evidence="2">
    <location>
        <begin position="191"/>
        <end position="209"/>
    </location>
</feature>
<evidence type="ECO:0000256" key="2">
    <source>
        <dbReference type="SAM" id="Phobius"/>
    </source>
</evidence>
<keyword evidence="2" id="KW-0812">Transmembrane</keyword>
<dbReference type="RefSeq" id="WP_044884983.1">
    <property type="nucleotide sequence ID" value="NZ_JYFN01000014.1"/>
</dbReference>
<evidence type="ECO:0000256" key="1">
    <source>
        <dbReference type="SAM" id="MobiDB-lite"/>
    </source>
</evidence>
<gene>
    <name evidence="3" type="ORF">FF36_02336</name>
</gene>
<evidence type="ECO:0000313" key="4">
    <source>
        <dbReference type="Proteomes" id="UP000032545"/>
    </source>
</evidence>
<dbReference type="PATRIC" id="fig|1502723.3.peg.1361"/>
<keyword evidence="2" id="KW-0472">Membrane</keyword>
<feature type="transmembrane region" description="Helical" evidence="2">
    <location>
        <begin position="266"/>
        <end position="285"/>
    </location>
</feature>
<feature type="region of interest" description="Disordered" evidence="1">
    <location>
        <begin position="1"/>
        <end position="32"/>
    </location>
</feature>
<feature type="transmembrane region" description="Helical" evidence="2">
    <location>
        <begin position="306"/>
        <end position="335"/>
    </location>
</feature>
<keyword evidence="2" id="KW-1133">Transmembrane helix</keyword>
<dbReference type="Proteomes" id="UP000032545">
    <property type="component" value="Unassembled WGS sequence"/>
</dbReference>